<dbReference type="InterPro" id="IPR011992">
    <property type="entry name" value="EF-hand-dom_pair"/>
</dbReference>
<dbReference type="Gene3D" id="1.10.238.10">
    <property type="entry name" value="EF-hand"/>
    <property type="match status" value="1"/>
</dbReference>
<protein>
    <submittedName>
        <fullName evidence="7">EF-hand domain-containing protein</fullName>
    </submittedName>
</protein>
<dbReference type="CDD" id="cd00051">
    <property type="entry name" value="EFh"/>
    <property type="match status" value="2"/>
</dbReference>
<accession>A0A1I8HJK9</accession>
<dbReference type="PROSITE" id="PS50222">
    <property type="entry name" value="EF_HAND_2"/>
    <property type="match status" value="2"/>
</dbReference>
<dbReference type="AlphaFoldDB" id="A0A1I8HJK9"/>
<keyword evidence="3" id="KW-0106">Calcium</keyword>
<keyword evidence="1" id="KW-0479">Metal-binding</keyword>
<organism evidence="6 7">
    <name type="scientific">Macrostomum lignano</name>
    <dbReference type="NCBI Taxonomy" id="282301"/>
    <lineage>
        <taxon>Eukaryota</taxon>
        <taxon>Metazoa</taxon>
        <taxon>Spiralia</taxon>
        <taxon>Lophotrochozoa</taxon>
        <taxon>Platyhelminthes</taxon>
        <taxon>Rhabditophora</taxon>
        <taxon>Macrostomorpha</taxon>
        <taxon>Macrostomida</taxon>
        <taxon>Macrostomidae</taxon>
        <taxon>Macrostomum</taxon>
    </lineage>
</organism>
<evidence type="ECO:0000313" key="7">
    <source>
        <dbReference type="WBParaSite" id="maker-uti_cns_0006556-snap-gene-0.2-mRNA-1"/>
    </source>
</evidence>
<evidence type="ECO:0000256" key="3">
    <source>
        <dbReference type="ARBA" id="ARBA00022837"/>
    </source>
</evidence>
<dbReference type="SMART" id="SM00054">
    <property type="entry name" value="EFh"/>
    <property type="match status" value="3"/>
</dbReference>
<evidence type="ECO:0000256" key="2">
    <source>
        <dbReference type="ARBA" id="ARBA00022737"/>
    </source>
</evidence>
<feature type="domain" description="EF-hand" evidence="5">
    <location>
        <begin position="516"/>
        <end position="551"/>
    </location>
</feature>
<dbReference type="PROSITE" id="PS00018">
    <property type="entry name" value="EF_HAND_1"/>
    <property type="match status" value="2"/>
</dbReference>
<evidence type="ECO:0000313" key="6">
    <source>
        <dbReference type="Proteomes" id="UP000095280"/>
    </source>
</evidence>
<dbReference type="PANTHER" id="PTHR23055">
    <property type="entry name" value="CALCIUM BINDING PROTEINS"/>
    <property type="match status" value="1"/>
</dbReference>
<keyword evidence="2" id="KW-0677">Repeat</keyword>
<feature type="region of interest" description="Disordered" evidence="4">
    <location>
        <begin position="128"/>
        <end position="148"/>
    </location>
</feature>
<keyword evidence="6" id="KW-1185">Reference proteome</keyword>
<reference evidence="7" key="1">
    <citation type="submission" date="2016-11" db="UniProtKB">
        <authorList>
            <consortium name="WormBaseParasite"/>
        </authorList>
    </citation>
    <scope>IDENTIFICATION</scope>
</reference>
<dbReference type="PANTHER" id="PTHR23055:SF167">
    <property type="entry name" value="EF-HAND DOMAIN-CONTAINING PROTEIN"/>
    <property type="match status" value="1"/>
</dbReference>
<dbReference type="SUPFAM" id="SSF47473">
    <property type="entry name" value="EF-hand"/>
    <property type="match status" value="1"/>
</dbReference>
<sequence length="563" mass="61459">MRYTCRFVTRNADVTQEMIARPYQVSNKDIIKAIAKHGKTSVEGEQFEMVRQRDRIDREFFALSAECRDGQWGQAIRPRRSQQARPTPLAWTGPAASFVGAFVFGDADPFGASCWRFGGADEAAAGADVEATSSSSGSSSGPEESAASSAMMAATAIDGVSSPTVSSRSVASNVAVVGSAVASVDAASVFCSASCSEFRDMREFLNKLSAWRSRSLPGRKGFSLSFHGSSTIPSSSFSFSSWLVGDGAIRTPAEVQSAKSSRRRLRLCFVFVATELVLFFPCAAARGSPDPEGLRESAGQSPLAAPIMLAQRRQQRSGAIALPTMESAGAGGRLQRFLRRFTSAPSSLFGQVRRKSAAVLGGHLPDEASQLELTLFARRPRTVSLASLVQRTRFTSQELKAIYRRFKSECPYGLMQEEVLEQILAQIFPLGNAHTFAHFVFCGFDRGRTGSVSFEQFALCLNTLLKGSREERLGWIFNMYDTNKDGEINRREVFEVVSSVYDLLGHRVRPPVTSVTVEERAEAVFRQLDADGDGVISWEDFCSYFRSNPAILIGMDSLQTLLA</sequence>
<dbReference type="InterPro" id="IPR028846">
    <property type="entry name" value="Recoverin"/>
</dbReference>
<feature type="domain" description="EF-hand" evidence="5">
    <location>
        <begin position="468"/>
        <end position="503"/>
    </location>
</feature>
<dbReference type="Pfam" id="PF13499">
    <property type="entry name" value="EF-hand_7"/>
    <property type="match status" value="1"/>
</dbReference>
<proteinExistence type="predicted"/>
<evidence type="ECO:0000259" key="5">
    <source>
        <dbReference type="PROSITE" id="PS50222"/>
    </source>
</evidence>
<dbReference type="GO" id="GO:0005509">
    <property type="term" value="F:calcium ion binding"/>
    <property type="evidence" value="ECO:0007669"/>
    <property type="project" value="InterPro"/>
</dbReference>
<dbReference type="InterPro" id="IPR002048">
    <property type="entry name" value="EF_hand_dom"/>
</dbReference>
<dbReference type="Proteomes" id="UP000095280">
    <property type="component" value="Unplaced"/>
</dbReference>
<dbReference type="InterPro" id="IPR018247">
    <property type="entry name" value="EF_Hand_1_Ca_BS"/>
</dbReference>
<evidence type="ECO:0000256" key="1">
    <source>
        <dbReference type="ARBA" id="ARBA00022723"/>
    </source>
</evidence>
<dbReference type="PRINTS" id="PR00450">
    <property type="entry name" value="RECOVERIN"/>
</dbReference>
<dbReference type="WBParaSite" id="maker-uti_cns_0006556-snap-gene-0.2-mRNA-1">
    <property type="protein sequence ID" value="maker-uti_cns_0006556-snap-gene-0.2-mRNA-1"/>
    <property type="gene ID" value="maker-uti_cns_0006556-snap-gene-0.2"/>
</dbReference>
<name>A0A1I8HJK9_9PLAT</name>
<evidence type="ECO:0000256" key="4">
    <source>
        <dbReference type="SAM" id="MobiDB-lite"/>
    </source>
</evidence>